<dbReference type="EMBL" id="JABXBU010001863">
    <property type="protein sequence ID" value="KAF8781675.1"/>
    <property type="molecule type" value="Genomic_DNA"/>
</dbReference>
<sequence>MSQNNKGKRPLIKIEHSALLVLFVAQELMDYLLTVATSPLSTESKNFFSSWLSWPWARCWGRRGTCSGITPSSPSSSSVRWAIVQGPTSVTPAEEGKAYKILNSETTVLK</sequence>
<proteinExistence type="predicted"/>
<evidence type="ECO:0000313" key="2">
    <source>
        <dbReference type="Proteomes" id="UP000807504"/>
    </source>
</evidence>
<accession>A0A8T0ETP2</accession>
<dbReference type="Proteomes" id="UP000807504">
    <property type="component" value="Unassembled WGS sequence"/>
</dbReference>
<protein>
    <submittedName>
        <fullName evidence="1">Uncharacterized protein</fullName>
    </submittedName>
</protein>
<keyword evidence="2" id="KW-1185">Reference proteome</keyword>
<gene>
    <name evidence="1" type="ORF">HNY73_012049</name>
</gene>
<reference evidence="1" key="2">
    <citation type="submission" date="2020-06" db="EMBL/GenBank/DDBJ databases">
        <authorList>
            <person name="Sheffer M."/>
        </authorList>
    </citation>
    <scope>NUCLEOTIDE SEQUENCE</scope>
</reference>
<dbReference type="AlphaFoldDB" id="A0A8T0ETP2"/>
<reference evidence="1" key="1">
    <citation type="journal article" date="2020" name="bioRxiv">
        <title>Chromosome-level reference genome of the European wasp spider Argiope bruennichi: a resource for studies on range expansion and evolutionary adaptation.</title>
        <authorList>
            <person name="Sheffer M.M."/>
            <person name="Hoppe A."/>
            <person name="Krehenwinkel H."/>
            <person name="Uhl G."/>
            <person name="Kuss A.W."/>
            <person name="Jensen L."/>
            <person name="Jensen C."/>
            <person name="Gillespie R.G."/>
            <person name="Hoff K.J."/>
            <person name="Prost S."/>
        </authorList>
    </citation>
    <scope>NUCLEOTIDE SEQUENCE</scope>
</reference>
<comment type="caution">
    <text evidence="1">The sequence shown here is derived from an EMBL/GenBank/DDBJ whole genome shotgun (WGS) entry which is preliminary data.</text>
</comment>
<organism evidence="1 2">
    <name type="scientific">Argiope bruennichi</name>
    <name type="common">Wasp spider</name>
    <name type="synonym">Aranea bruennichi</name>
    <dbReference type="NCBI Taxonomy" id="94029"/>
    <lineage>
        <taxon>Eukaryota</taxon>
        <taxon>Metazoa</taxon>
        <taxon>Ecdysozoa</taxon>
        <taxon>Arthropoda</taxon>
        <taxon>Chelicerata</taxon>
        <taxon>Arachnida</taxon>
        <taxon>Araneae</taxon>
        <taxon>Araneomorphae</taxon>
        <taxon>Entelegynae</taxon>
        <taxon>Araneoidea</taxon>
        <taxon>Araneidae</taxon>
        <taxon>Argiope</taxon>
    </lineage>
</organism>
<name>A0A8T0ETP2_ARGBR</name>
<evidence type="ECO:0000313" key="1">
    <source>
        <dbReference type="EMBL" id="KAF8781675.1"/>
    </source>
</evidence>